<evidence type="ECO:0000256" key="2">
    <source>
        <dbReference type="ARBA" id="ARBA00022679"/>
    </source>
</evidence>
<dbReference type="PROSITE" id="PS50404">
    <property type="entry name" value="GST_NTER"/>
    <property type="match status" value="1"/>
</dbReference>
<feature type="domain" description="GST C-terminal" evidence="6">
    <location>
        <begin position="115"/>
        <end position="251"/>
    </location>
</feature>
<proteinExistence type="inferred from homology"/>
<dbReference type="InterPro" id="IPR050213">
    <property type="entry name" value="GST_superfamily"/>
</dbReference>
<evidence type="ECO:0000256" key="4">
    <source>
        <dbReference type="ARBA" id="ARBA00047960"/>
    </source>
</evidence>
<dbReference type="GO" id="GO:0006749">
    <property type="term" value="P:glutathione metabolic process"/>
    <property type="evidence" value="ECO:0007669"/>
    <property type="project" value="TreeGrafter"/>
</dbReference>
<dbReference type="CDD" id="cd03192">
    <property type="entry name" value="GST_C_Sigma_like"/>
    <property type="match status" value="1"/>
</dbReference>
<dbReference type="Gene3D" id="1.20.1050.10">
    <property type="match status" value="1"/>
</dbReference>
<evidence type="ECO:0000313" key="7">
    <source>
        <dbReference type="Proteomes" id="UP000887578"/>
    </source>
</evidence>
<evidence type="ECO:0000259" key="5">
    <source>
        <dbReference type="PROSITE" id="PS50404"/>
    </source>
</evidence>
<keyword evidence="7" id="KW-1185">Reference proteome</keyword>
<feature type="domain" description="GST N-terminal" evidence="5">
    <location>
        <begin position="38"/>
        <end position="113"/>
    </location>
</feature>
<dbReference type="Proteomes" id="UP000887578">
    <property type="component" value="Unplaced"/>
</dbReference>
<comment type="similarity">
    <text evidence="3">Belongs to the GST superfamily. Sigma family.</text>
</comment>
<protein>
    <recommendedName>
        <fullName evidence="1">glutathione transferase</fullName>
        <ecNumber evidence="1">2.5.1.18</ecNumber>
    </recommendedName>
</protein>
<dbReference type="InterPro" id="IPR036249">
    <property type="entry name" value="Thioredoxin-like_sf"/>
</dbReference>
<dbReference type="PANTHER" id="PTHR11571:SF224">
    <property type="entry name" value="HEMATOPOIETIC PROSTAGLANDIN D SYNTHASE"/>
    <property type="match status" value="1"/>
</dbReference>
<dbReference type="PROSITE" id="PS50405">
    <property type="entry name" value="GST_CTER"/>
    <property type="match status" value="1"/>
</dbReference>
<evidence type="ECO:0000256" key="3">
    <source>
        <dbReference type="ARBA" id="ARBA00038317"/>
    </source>
</evidence>
<dbReference type="GO" id="GO:0004364">
    <property type="term" value="F:glutathione transferase activity"/>
    <property type="evidence" value="ECO:0007669"/>
    <property type="project" value="UniProtKB-EC"/>
</dbReference>
<dbReference type="EC" id="2.5.1.18" evidence="1"/>
<dbReference type="SUPFAM" id="SSF52833">
    <property type="entry name" value="Thioredoxin-like"/>
    <property type="match status" value="1"/>
</dbReference>
<evidence type="ECO:0000313" key="8">
    <source>
        <dbReference type="WBParaSite" id="PDA_v2.g27577.t1"/>
    </source>
</evidence>
<dbReference type="InterPro" id="IPR004046">
    <property type="entry name" value="GST_C"/>
</dbReference>
<reference evidence="8" key="1">
    <citation type="submission" date="2022-11" db="UniProtKB">
        <authorList>
            <consortium name="WormBaseParasite"/>
        </authorList>
    </citation>
    <scope>IDENTIFICATION</scope>
</reference>
<sequence>MEPLLMPWILQQKRKASNNNMLECSAAKRKRQIILERPQFRLISFCTWDLAEPTRLILTYAGIDFEDINYENYKFYEPDVSPAEFPLLNYNGKILRENDAIARMLAKMYGLAGNGFFEQAQVDSIVAIVKDLYAATLPYFEDVLGFKVTDTEKIFKEIFKPAVLQHCTKLEKYALKLSNSGFLFDSGITYADFSVSYMVQAINSIHPELMSKFPNILLLSQRVFALPQLQFYISTRPGKQDALFEKMKRELYSSDKKCLTEIFDN</sequence>
<dbReference type="WBParaSite" id="PDA_v2.g27577.t1">
    <property type="protein sequence ID" value="PDA_v2.g27577.t1"/>
    <property type="gene ID" value="PDA_v2.g27577"/>
</dbReference>
<dbReference type="InterPro" id="IPR036282">
    <property type="entry name" value="Glutathione-S-Trfase_C_sf"/>
</dbReference>
<dbReference type="Gene3D" id="3.40.30.10">
    <property type="entry name" value="Glutaredoxin"/>
    <property type="match status" value="1"/>
</dbReference>
<dbReference type="SUPFAM" id="SSF47616">
    <property type="entry name" value="GST C-terminal domain-like"/>
    <property type="match status" value="1"/>
</dbReference>
<dbReference type="PANTHER" id="PTHR11571">
    <property type="entry name" value="GLUTATHIONE S-TRANSFERASE"/>
    <property type="match status" value="1"/>
</dbReference>
<dbReference type="InterPro" id="IPR010987">
    <property type="entry name" value="Glutathione-S-Trfase_C-like"/>
</dbReference>
<keyword evidence="2" id="KW-0808">Transferase</keyword>
<dbReference type="Pfam" id="PF14497">
    <property type="entry name" value="GST_C_3"/>
    <property type="match status" value="1"/>
</dbReference>
<comment type="catalytic activity">
    <reaction evidence="4">
        <text>RX + glutathione = an S-substituted glutathione + a halide anion + H(+)</text>
        <dbReference type="Rhea" id="RHEA:16437"/>
        <dbReference type="ChEBI" id="CHEBI:15378"/>
        <dbReference type="ChEBI" id="CHEBI:16042"/>
        <dbReference type="ChEBI" id="CHEBI:17792"/>
        <dbReference type="ChEBI" id="CHEBI:57925"/>
        <dbReference type="ChEBI" id="CHEBI:90779"/>
        <dbReference type="EC" id="2.5.1.18"/>
    </reaction>
</comment>
<evidence type="ECO:0000259" key="6">
    <source>
        <dbReference type="PROSITE" id="PS50405"/>
    </source>
</evidence>
<accession>A0A914QDY1</accession>
<dbReference type="InterPro" id="IPR004045">
    <property type="entry name" value="Glutathione_S-Trfase_N"/>
</dbReference>
<organism evidence="7 8">
    <name type="scientific">Panagrolaimus davidi</name>
    <dbReference type="NCBI Taxonomy" id="227884"/>
    <lineage>
        <taxon>Eukaryota</taxon>
        <taxon>Metazoa</taxon>
        <taxon>Ecdysozoa</taxon>
        <taxon>Nematoda</taxon>
        <taxon>Chromadorea</taxon>
        <taxon>Rhabditida</taxon>
        <taxon>Tylenchina</taxon>
        <taxon>Panagrolaimomorpha</taxon>
        <taxon>Panagrolaimoidea</taxon>
        <taxon>Panagrolaimidae</taxon>
        <taxon>Panagrolaimus</taxon>
    </lineage>
</organism>
<dbReference type="AlphaFoldDB" id="A0A914QDY1"/>
<name>A0A914QDY1_9BILA</name>
<evidence type="ECO:0000256" key="1">
    <source>
        <dbReference type="ARBA" id="ARBA00012452"/>
    </source>
</evidence>